<proteinExistence type="predicted"/>
<comment type="caution">
    <text evidence="2">The sequence shown here is derived from an EMBL/GenBank/DDBJ whole genome shotgun (WGS) entry which is preliminary data.</text>
</comment>
<keyword evidence="3" id="KW-1185">Reference proteome</keyword>
<reference evidence="2 3" key="1">
    <citation type="submission" date="2021-02" db="EMBL/GenBank/DDBJ databases">
        <title>Taxonomically Unique Crown Gall-Associated Xanthomonas Stains Have Deficiency in Virulence Repertories.</title>
        <authorList>
            <person name="Mafakheri H."/>
            <person name="Taghavi S.M."/>
            <person name="Dimkic I."/>
            <person name="Nemanja K."/>
            <person name="Osdaghi E."/>
        </authorList>
    </citation>
    <scope>NUCLEOTIDE SEQUENCE [LARGE SCALE GENOMIC DNA]</scope>
    <source>
        <strain evidence="2 3">FX4</strain>
    </source>
</reference>
<feature type="domain" description="DUF6968" evidence="1">
    <location>
        <begin position="21"/>
        <end position="88"/>
    </location>
</feature>
<protein>
    <recommendedName>
        <fullName evidence="1">DUF6968 domain-containing protein</fullName>
    </recommendedName>
</protein>
<dbReference type="RefSeq" id="WP_206230312.1">
    <property type="nucleotide sequence ID" value="NZ_JAFIWB010000019.1"/>
</dbReference>
<organism evidence="2 3">
    <name type="scientific">Xanthomonas bonasiae</name>
    <dbReference type="NCBI Taxonomy" id="2810351"/>
    <lineage>
        <taxon>Bacteria</taxon>
        <taxon>Pseudomonadati</taxon>
        <taxon>Pseudomonadota</taxon>
        <taxon>Gammaproteobacteria</taxon>
        <taxon>Lysobacterales</taxon>
        <taxon>Lysobacteraceae</taxon>
        <taxon>Xanthomonas</taxon>
    </lineage>
</organism>
<name>A0ABS3B5D8_9XANT</name>
<evidence type="ECO:0000313" key="2">
    <source>
        <dbReference type="EMBL" id="MBN6103548.1"/>
    </source>
</evidence>
<sequence length="106" mass="11871">MTALIAERIFDGVDPHGKRIKFLFSLEAPEKIDDESWGCQVKMVGFGDKPHQVVGQDSWQALSLAFALAEQLLTYFVQDGGKLFWEDSDEPMLVKDVVSRFHGNAA</sequence>
<accession>A0ABS3B5D8</accession>
<dbReference type="InterPro" id="IPR054241">
    <property type="entry name" value="DUF6968"/>
</dbReference>
<dbReference type="EMBL" id="JAFIWB010000019">
    <property type="protein sequence ID" value="MBN6103548.1"/>
    <property type="molecule type" value="Genomic_DNA"/>
</dbReference>
<dbReference type="Pfam" id="PF22302">
    <property type="entry name" value="DUF6968"/>
    <property type="match status" value="1"/>
</dbReference>
<gene>
    <name evidence="2" type="ORF">JR064_15370</name>
</gene>
<evidence type="ECO:0000259" key="1">
    <source>
        <dbReference type="Pfam" id="PF22302"/>
    </source>
</evidence>
<evidence type="ECO:0000313" key="3">
    <source>
        <dbReference type="Proteomes" id="UP000695802"/>
    </source>
</evidence>
<dbReference type="Proteomes" id="UP000695802">
    <property type="component" value="Unassembled WGS sequence"/>
</dbReference>